<evidence type="ECO:0000313" key="7">
    <source>
        <dbReference type="Proteomes" id="UP001501821"/>
    </source>
</evidence>
<organism evidence="6 7">
    <name type="scientific">Nocardioides panacisoli</name>
    <dbReference type="NCBI Taxonomy" id="627624"/>
    <lineage>
        <taxon>Bacteria</taxon>
        <taxon>Bacillati</taxon>
        <taxon>Actinomycetota</taxon>
        <taxon>Actinomycetes</taxon>
        <taxon>Propionibacteriales</taxon>
        <taxon>Nocardioidaceae</taxon>
        <taxon>Nocardioides</taxon>
    </lineage>
</organism>
<dbReference type="EMBL" id="BAABAH010000001">
    <property type="protein sequence ID" value="GAA3802472.1"/>
    <property type="molecule type" value="Genomic_DNA"/>
</dbReference>
<keyword evidence="3 5" id="KW-1133">Transmembrane helix</keyword>
<protein>
    <recommendedName>
        <fullName evidence="8">DoxX family protein</fullName>
    </recommendedName>
</protein>
<evidence type="ECO:0000256" key="4">
    <source>
        <dbReference type="ARBA" id="ARBA00023136"/>
    </source>
</evidence>
<reference evidence="7" key="1">
    <citation type="journal article" date="2019" name="Int. J. Syst. Evol. Microbiol.">
        <title>The Global Catalogue of Microorganisms (GCM) 10K type strain sequencing project: providing services to taxonomists for standard genome sequencing and annotation.</title>
        <authorList>
            <consortium name="The Broad Institute Genomics Platform"/>
            <consortium name="The Broad Institute Genome Sequencing Center for Infectious Disease"/>
            <person name="Wu L."/>
            <person name="Ma J."/>
        </authorList>
    </citation>
    <scope>NUCLEOTIDE SEQUENCE [LARGE SCALE GENOMIC DNA]</scope>
    <source>
        <strain evidence="7">JCM 16953</strain>
    </source>
</reference>
<dbReference type="InterPro" id="IPR032808">
    <property type="entry name" value="DoxX"/>
</dbReference>
<keyword evidence="2 5" id="KW-0812">Transmembrane</keyword>
<feature type="transmembrane region" description="Helical" evidence="5">
    <location>
        <begin position="90"/>
        <end position="111"/>
    </location>
</feature>
<evidence type="ECO:0000256" key="3">
    <source>
        <dbReference type="ARBA" id="ARBA00022989"/>
    </source>
</evidence>
<keyword evidence="4 5" id="KW-0472">Membrane</keyword>
<evidence type="ECO:0000256" key="2">
    <source>
        <dbReference type="ARBA" id="ARBA00022692"/>
    </source>
</evidence>
<gene>
    <name evidence="6" type="ORF">GCM10022242_01860</name>
</gene>
<sequence>MDTLLSILVAATFLFSGSIKVFGVPQSLAVRDHLGVPPGLWRLIGVLELLGAVGVLVGLGVGWVGTAALVGLAVLMIGALGSRLRVRDTAVMLAVDVMTLALVVAALVVHVA</sequence>
<dbReference type="RefSeq" id="WP_344771887.1">
    <property type="nucleotide sequence ID" value="NZ_BAABAH010000001.1"/>
</dbReference>
<feature type="transmembrane region" description="Helical" evidence="5">
    <location>
        <begin position="47"/>
        <end position="78"/>
    </location>
</feature>
<proteinExistence type="predicted"/>
<comment type="subcellular location">
    <subcellularLocation>
        <location evidence="1">Membrane</location>
        <topology evidence="1">Multi-pass membrane protein</topology>
    </subcellularLocation>
</comment>
<name>A0ABP7HX28_9ACTN</name>
<evidence type="ECO:0000256" key="1">
    <source>
        <dbReference type="ARBA" id="ARBA00004141"/>
    </source>
</evidence>
<accession>A0ABP7HX28</accession>
<dbReference type="Proteomes" id="UP001501821">
    <property type="component" value="Unassembled WGS sequence"/>
</dbReference>
<evidence type="ECO:0000313" key="6">
    <source>
        <dbReference type="EMBL" id="GAA3802472.1"/>
    </source>
</evidence>
<dbReference type="Pfam" id="PF13564">
    <property type="entry name" value="DoxX_2"/>
    <property type="match status" value="1"/>
</dbReference>
<comment type="caution">
    <text evidence="6">The sequence shown here is derived from an EMBL/GenBank/DDBJ whole genome shotgun (WGS) entry which is preliminary data.</text>
</comment>
<evidence type="ECO:0000256" key="5">
    <source>
        <dbReference type="SAM" id="Phobius"/>
    </source>
</evidence>
<keyword evidence="7" id="KW-1185">Reference proteome</keyword>
<evidence type="ECO:0008006" key="8">
    <source>
        <dbReference type="Google" id="ProtNLM"/>
    </source>
</evidence>